<evidence type="ECO:0000313" key="4">
    <source>
        <dbReference type="Proteomes" id="UP000268014"/>
    </source>
</evidence>
<reference evidence="3 4" key="2">
    <citation type="submission" date="2018-11" db="EMBL/GenBank/DDBJ databases">
        <authorList>
            <consortium name="Pathogen Informatics"/>
        </authorList>
    </citation>
    <scope>NUCLEOTIDE SEQUENCE [LARGE SCALE GENOMIC DNA]</scope>
    <source>
        <strain evidence="3 4">MHpl1</strain>
    </source>
</reference>
<sequence length="302" mass="34372">MPRLEIQDPFSSEIVIWDNPQLDTSPVLNECKIKKCPDRLMEHIQMPFTCSYQLPIPEGCLNVYGDFDLTNFHESFDQVESIIGTMTLSSSNLTSFPKLKNLRAIRQRNDGPVIIIENNPELRDVKALYSLDVYTRNADNAVHVANNTNLCINFTDLDQKFPLHYLGYVDRCMIMTSFVLFVNSIHTDEETVEHTIDYRVDYSVEEPPLDAVPSSETGDSEQIAEFEPAESADESEWHSNLIEDPDSRELSPGTTDHDETAEFEPTKPANKFIEYQFTDGSRIAPCLLSICILAISFMINFI</sequence>
<organism evidence="5">
    <name type="scientific">Haemonchus placei</name>
    <name type="common">Barber's pole worm</name>
    <dbReference type="NCBI Taxonomy" id="6290"/>
    <lineage>
        <taxon>Eukaryota</taxon>
        <taxon>Metazoa</taxon>
        <taxon>Ecdysozoa</taxon>
        <taxon>Nematoda</taxon>
        <taxon>Chromadorea</taxon>
        <taxon>Rhabditida</taxon>
        <taxon>Rhabditina</taxon>
        <taxon>Rhabditomorpha</taxon>
        <taxon>Strongyloidea</taxon>
        <taxon>Trichostrongylidae</taxon>
        <taxon>Haemonchus</taxon>
    </lineage>
</organism>
<keyword evidence="4" id="KW-1185">Reference proteome</keyword>
<dbReference type="Proteomes" id="UP000268014">
    <property type="component" value="Unassembled WGS sequence"/>
</dbReference>
<dbReference type="InterPro" id="IPR036941">
    <property type="entry name" value="Rcpt_L-dom_sf"/>
</dbReference>
<evidence type="ECO:0000256" key="1">
    <source>
        <dbReference type="SAM" id="MobiDB-lite"/>
    </source>
</evidence>
<evidence type="ECO:0000259" key="2">
    <source>
        <dbReference type="Pfam" id="PF01030"/>
    </source>
</evidence>
<dbReference type="Gene3D" id="3.80.20.20">
    <property type="entry name" value="Receptor L-domain"/>
    <property type="match status" value="1"/>
</dbReference>
<dbReference type="SUPFAM" id="SSF52058">
    <property type="entry name" value="L domain-like"/>
    <property type="match status" value="1"/>
</dbReference>
<reference evidence="5" key="1">
    <citation type="submission" date="2017-02" db="UniProtKB">
        <authorList>
            <consortium name="WormBaseParasite"/>
        </authorList>
    </citation>
    <scope>IDENTIFICATION</scope>
</reference>
<feature type="compositionally biased region" description="Basic and acidic residues" evidence="1">
    <location>
        <begin position="245"/>
        <end position="260"/>
    </location>
</feature>
<dbReference type="Pfam" id="PF01030">
    <property type="entry name" value="Recep_L_domain"/>
    <property type="match status" value="1"/>
</dbReference>
<feature type="compositionally biased region" description="Acidic residues" evidence="1">
    <location>
        <begin position="218"/>
        <end position="234"/>
    </location>
</feature>
<accession>A0A0N4WCD0</accession>
<dbReference type="InterPro" id="IPR000494">
    <property type="entry name" value="Rcpt_L-dom"/>
</dbReference>
<gene>
    <name evidence="3" type="ORF">HPLM_LOCUS8158</name>
</gene>
<dbReference type="WBParaSite" id="HPLM_0000816601-mRNA-1">
    <property type="protein sequence ID" value="HPLM_0000816601-mRNA-1"/>
    <property type="gene ID" value="HPLM_0000816601"/>
</dbReference>
<dbReference type="EMBL" id="UZAF01016798">
    <property type="protein sequence ID" value="VDO34049.1"/>
    <property type="molecule type" value="Genomic_DNA"/>
</dbReference>
<dbReference type="OrthoDB" id="5789728at2759"/>
<feature type="region of interest" description="Disordered" evidence="1">
    <location>
        <begin position="207"/>
        <end position="265"/>
    </location>
</feature>
<feature type="domain" description="Receptor L-domain" evidence="2">
    <location>
        <begin position="60"/>
        <end position="160"/>
    </location>
</feature>
<name>A0A0N4WCD0_HAEPC</name>
<evidence type="ECO:0000313" key="5">
    <source>
        <dbReference type="WBParaSite" id="HPLM_0000816601-mRNA-1"/>
    </source>
</evidence>
<dbReference type="AlphaFoldDB" id="A0A0N4WCD0"/>
<evidence type="ECO:0000313" key="3">
    <source>
        <dbReference type="EMBL" id="VDO34049.1"/>
    </source>
</evidence>
<proteinExistence type="predicted"/>
<protein>
    <submittedName>
        <fullName evidence="5">Recep_L_domain domain-containing protein</fullName>
    </submittedName>
</protein>